<evidence type="ECO:0000256" key="4">
    <source>
        <dbReference type="PROSITE-ProRule" id="PRU00330"/>
    </source>
</evidence>
<dbReference type="GO" id="GO:0031625">
    <property type="term" value="F:ubiquitin protein ligase binding"/>
    <property type="evidence" value="ECO:0007669"/>
    <property type="project" value="InterPro"/>
</dbReference>
<evidence type="ECO:0000259" key="7">
    <source>
        <dbReference type="PROSITE" id="PS50069"/>
    </source>
</evidence>
<organism evidence="8 9">
    <name type="scientific">Adineta steineri</name>
    <dbReference type="NCBI Taxonomy" id="433720"/>
    <lineage>
        <taxon>Eukaryota</taxon>
        <taxon>Metazoa</taxon>
        <taxon>Spiralia</taxon>
        <taxon>Gnathifera</taxon>
        <taxon>Rotifera</taxon>
        <taxon>Eurotatoria</taxon>
        <taxon>Bdelloidea</taxon>
        <taxon>Adinetida</taxon>
        <taxon>Adinetidae</taxon>
        <taxon>Adineta</taxon>
    </lineage>
</organism>
<dbReference type="InterPro" id="IPR019559">
    <property type="entry name" value="Cullin_neddylation_domain"/>
</dbReference>
<dbReference type="InterPro" id="IPR036390">
    <property type="entry name" value="WH_DNA-bd_sf"/>
</dbReference>
<dbReference type="FunFam" id="1.10.10.10:FF:000014">
    <property type="entry name" value="Cullin 1"/>
    <property type="match status" value="1"/>
</dbReference>
<evidence type="ECO:0000256" key="3">
    <source>
        <dbReference type="ARBA" id="ARBA00022843"/>
    </source>
</evidence>
<dbReference type="Pfam" id="PF00888">
    <property type="entry name" value="Cullin"/>
    <property type="match status" value="1"/>
</dbReference>
<dbReference type="SUPFAM" id="SSF74788">
    <property type="entry name" value="Cullin repeat-like"/>
    <property type="match status" value="1"/>
</dbReference>
<evidence type="ECO:0000313" key="9">
    <source>
        <dbReference type="Proteomes" id="UP000663868"/>
    </source>
</evidence>
<dbReference type="FunFam" id="1.20.1310.10:FF:000001">
    <property type="entry name" value="Cullin 3"/>
    <property type="match status" value="1"/>
</dbReference>
<dbReference type="InterPro" id="IPR036388">
    <property type="entry name" value="WH-like_DNA-bd_sf"/>
</dbReference>
<name>A0A819XKY6_9BILA</name>
<evidence type="ECO:0000313" key="8">
    <source>
        <dbReference type="EMBL" id="CAF4137248.1"/>
    </source>
</evidence>
<evidence type="ECO:0000256" key="1">
    <source>
        <dbReference type="ARBA" id="ARBA00006019"/>
    </source>
</evidence>
<dbReference type="Gene3D" id="3.30.230.130">
    <property type="entry name" value="Cullin, Chain C, Domain 2"/>
    <property type="match status" value="1"/>
</dbReference>
<keyword evidence="3" id="KW-0832">Ubl conjugation</keyword>
<gene>
    <name evidence="8" type="ORF">KXQ929_LOCUS36496</name>
</gene>
<dbReference type="Gene3D" id="1.10.10.10">
    <property type="entry name" value="Winged helix-like DNA-binding domain superfamily/Winged helix DNA-binding domain"/>
    <property type="match status" value="1"/>
</dbReference>
<comment type="similarity">
    <text evidence="1 4 5">Belongs to the cullin family.</text>
</comment>
<evidence type="ECO:0000256" key="2">
    <source>
        <dbReference type="ARBA" id="ARBA00022499"/>
    </source>
</evidence>
<dbReference type="Gene3D" id="1.20.1310.10">
    <property type="entry name" value="Cullin Repeats"/>
    <property type="match status" value="4"/>
</dbReference>
<dbReference type="FunFam" id="1.20.1310.10:FF:000002">
    <property type="entry name" value="cullin-3 isoform X1"/>
    <property type="match status" value="1"/>
</dbReference>
<dbReference type="SUPFAM" id="SSF46785">
    <property type="entry name" value="Winged helix' DNA-binding domain"/>
    <property type="match status" value="1"/>
</dbReference>
<dbReference type="InterPro" id="IPR016158">
    <property type="entry name" value="Cullin_homology"/>
</dbReference>
<dbReference type="SUPFAM" id="SSF75632">
    <property type="entry name" value="Cullin homology domain"/>
    <property type="match status" value="1"/>
</dbReference>
<protein>
    <recommendedName>
        <fullName evidence="7">Cullin family profile domain-containing protein</fullName>
    </recommendedName>
</protein>
<dbReference type="InterPro" id="IPR059120">
    <property type="entry name" value="Cullin-like_AB"/>
</dbReference>
<dbReference type="SMART" id="SM00182">
    <property type="entry name" value="CULLIN"/>
    <property type="match status" value="1"/>
</dbReference>
<sequence>MSQTNTFLNQVWTDVSDAMRRMFELQPMTMDTMMKLYNDIDNYFKSSERDNLILRAAANKSNTANKLKQIDNQAKGKEVDKSNESEEKDNQTNDEEVDTIIPGGELYFYLKNFLKQYLTTIHANGNNLIDEDFFRFYVKTWEQYQFVCQVISKLFTSMNNNWIDHQRKSKNHNIYDVYTMSMQIWQDIFSKETKLIAQTYLELIKKERDGEKVETSLIRQVVQCYVSAGFTEDERKDKKHQISISPLLSTYIEYFEKPFIKETKQYYILESNNFLEKNSINSYIKKASERLDQEEKRVRYYLHPTTLEKLLPKLVKILIIRHLHQIQKEAMKLLKLLRDEKIEGEATKLLRDEKIEDLRIAHGLISRIKDAGKPIQKALEDYTKTAGIYAINSIKTTVNKEPKSYVEAILEVHERLSRIVKEGFCDEPSYRAAFDNACGIFINKNVVTETAGNSAKSAELLAKYCDTLLKKGNKADKKDTTEKIDQIMIAFYYIHDKDVFQRHYGKMLAKRLVGQLSASNDSEELVISKLREACGFEYSSKLQRMFQDIPISTQLTTEFKKHCKTKGYDIIDGFRVMVLHSFAWPFRSSPAFNLPHQIQPTYTLFTEFYTEKHSGRKLELLHQHSKGELQMLYTKSKYILQVSTYQMAILLLFNKVESITVNGESMTVNIKKAQIELKLFRPILLVLIKSQVLKCSDITLNEELKESDIEDDYMIQVDENFKSKRDKINLNQAVKSVEQKEAEKDGQAIEEERNFLIQAAIVRTMKARKQLNYNSITEQILPQLTSKFQPKISMIKECIELLVEKEYLKRDPKDKSLYTYIP</sequence>
<dbReference type="GO" id="GO:0006511">
    <property type="term" value="P:ubiquitin-dependent protein catabolic process"/>
    <property type="evidence" value="ECO:0007669"/>
    <property type="project" value="InterPro"/>
</dbReference>
<dbReference type="InterPro" id="IPR016159">
    <property type="entry name" value="Cullin_repeat-like_dom_sf"/>
</dbReference>
<feature type="domain" description="Cullin family profile" evidence="7">
    <location>
        <begin position="456"/>
        <end position="679"/>
    </location>
</feature>
<dbReference type="PROSITE" id="PS50069">
    <property type="entry name" value="CULLIN_2"/>
    <property type="match status" value="1"/>
</dbReference>
<dbReference type="InterPro" id="IPR045093">
    <property type="entry name" value="Cullin"/>
</dbReference>
<feature type="compositionally biased region" description="Basic and acidic residues" evidence="6">
    <location>
        <begin position="74"/>
        <end position="91"/>
    </location>
</feature>
<dbReference type="InterPro" id="IPR036317">
    <property type="entry name" value="Cullin_homology_sf"/>
</dbReference>
<comment type="caution">
    <text evidence="8">The sequence shown here is derived from an EMBL/GenBank/DDBJ whole genome shotgun (WGS) entry which is preliminary data.</text>
</comment>
<dbReference type="SMART" id="SM00884">
    <property type="entry name" value="Cullin_Nedd8"/>
    <property type="match status" value="1"/>
</dbReference>
<dbReference type="Proteomes" id="UP000663868">
    <property type="component" value="Unassembled WGS sequence"/>
</dbReference>
<dbReference type="Pfam" id="PF26557">
    <property type="entry name" value="Cullin_AB"/>
    <property type="match status" value="1"/>
</dbReference>
<dbReference type="InterPro" id="IPR001373">
    <property type="entry name" value="Cullin_N"/>
</dbReference>
<dbReference type="Pfam" id="PF10557">
    <property type="entry name" value="Cullin_Nedd8"/>
    <property type="match status" value="1"/>
</dbReference>
<reference evidence="8" key="1">
    <citation type="submission" date="2021-02" db="EMBL/GenBank/DDBJ databases">
        <authorList>
            <person name="Nowell W R."/>
        </authorList>
    </citation>
    <scope>NUCLEOTIDE SEQUENCE</scope>
</reference>
<dbReference type="PANTHER" id="PTHR11932">
    <property type="entry name" value="CULLIN"/>
    <property type="match status" value="1"/>
</dbReference>
<feature type="region of interest" description="Disordered" evidence="6">
    <location>
        <begin position="65"/>
        <end position="96"/>
    </location>
</feature>
<accession>A0A819XKY6</accession>
<evidence type="ECO:0000256" key="5">
    <source>
        <dbReference type="RuleBase" id="RU003829"/>
    </source>
</evidence>
<dbReference type="EMBL" id="CAJOBB010005696">
    <property type="protein sequence ID" value="CAF4137248.1"/>
    <property type="molecule type" value="Genomic_DNA"/>
</dbReference>
<keyword evidence="2" id="KW-1017">Isopeptide bond</keyword>
<proteinExistence type="inferred from homology"/>
<dbReference type="AlphaFoldDB" id="A0A819XKY6"/>
<evidence type="ECO:0000256" key="6">
    <source>
        <dbReference type="SAM" id="MobiDB-lite"/>
    </source>
</evidence>